<sequence length="420" mass="46689">MIKPLYTLLAVAVLTVILISGYVLLWEPQGKPLDVTTTQNEALLELTGSTARLSGENHIETATAYSQAIYAAAQDKDRPGAVVLVRDDDPAIALATTRLQHMPVNAPMLFITDNGTLLPEETRKELERLGPEGVMMDNNVQVYLVGNIDQSVVDEVEKLRLKTRAIYASNPVQLAEVLDEYIAVLESDHRQIVFIAYTDALEYAYPAANWNAHMGDGFAYVTPDGVPEETRRILERRWPYYPYIYVFAPSSVVDNETMAELSQYGHVQRIPGDTPQEMAVRWAGYKDSGHMTSWLVGYKARSVGWGYAEPGHNMLLANPGDWRTVVPSGVLSHMGKHGFLILTEPGGELPDDTRSYLQVIKPEPVYPSQQVFNFAWILGDVSEETVQELDQLLRVSSPFEENNSSSIAGITLSLTNTSRD</sequence>
<gene>
    <name evidence="1" type="ORF">MSMAP_2756</name>
</gene>
<dbReference type="HOGENOM" id="CLU_044567_0_0_2"/>
<dbReference type="Proteomes" id="UP000033116">
    <property type="component" value="Chromosome"/>
</dbReference>
<dbReference type="PATRIC" id="fig|1434115.4.peg.3504"/>
<protein>
    <submittedName>
        <fullName evidence="1">Uncharacterized protein</fullName>
    </submittedName>
</protein>
<name>A0A0E3LT17_METMZ</name>
<accession>A0A0E3LT17</accession>
<proteinExistence type="predicted"/>
<organism evidence="1 2">
    <name type="scientific">Methanosarcina mazei SarPi</name>
    <dbReference type="NCBI Taxonomy" id="1434115"/>
    <lineage>
        <taxon>Archaea</taxon>
        <taxon>Methanobacteriati</taxon>
        <taxon>Methanobacteriota</taxon>
        <taxon>Stenosarchaea group</taxon>
        <taxon>Methanomicrobia</taxon>
        <taxon>Methanosarcinales</taxon>
        <taxon>Methanosarcinaceae</taxon>
        <taxon>Methanosarcina</taxon>
    </lineage>
</organism>
<reference evidence="1 2" key="1">
    <citation type="submission" date="2014-07" db="EMBL/GenBank/DDBJ databases">
        <title>Methanogenic archaea and the global carbon cycle.</title>
        <authorList>
            <person name="Henriksen J.R."/>
            <person name="Luke J."/>
            <person name="Reinhart S."/>
            <person name="Benedict M.N."/>
            <person name="Youngblut N.D."/>
            <person name="Metcalf M.E."/>
            <person name="Whitaker R.J."/>
            <person name="Metcalf W.W."/>
        </authorList>
    </citation>
    <scope>NUCLEOTIDE SEQUENCE [LARGE SCALE GENOMIC DNA]</scope>
    <source>
        <strain evidence="1 2">SarPi</strain>
    </source>
</reference>
<evidence type="ECO:0000313" key="1">
    <source>
        <dbReference type="EMBL" id="AKB62741.1"/>
    </source>
</evidence>
<evidence type="ECO:0000313" key="2">
    <source>
        <dbReference type="Proteomes" id="UP000033116"/>
    </source>
</evidence>
<dbReference type="AlphaFoldDB" id="A0A0E3LT17"/>
<dbReference type="GeneID" id="24866052"/>
<dbReference type="RefSeq" id="WP_230628101.1">
    <property type="nucleotide sequence ID" value="NZ_CP009511.1"/>
</dbReference>
<dbReference type="EMBL" id="CP009511">
    <property type="protein sequence ID" value="AKB62741.1"/>
    <property type="molecule type" value="Genomic_DNA"/>
</dbReference>